<name>A0A9P8CAL9_9HELO</name>
<feature type="region of interest" description="Disordered" evidence="1">
    <location>
        <begin position="186"/>
        <end position="267"/>
    </location>
</feature>
<dbReference type="OrthoDB" id="3545268at2759"/>
<keyword evidence="3" id="KW-1185">Reference proteome</keyword>
<evidence type="ECO:0000313" key="2">
    <source>
        <dbReference type="EMBL" id="KAG9239640.1"/>
    </source>
</evidence>
<feature type="compositionally biased region" description="Basic and acidic residues" evidence="1">
    <location>
        <begin position="222"/>
        <end position="242"/>
    </location>
</feature>
<reference evidence="2" key="1">
    <citation type="journal article" date="2021" name="IMA Fungus">
        <title>Genomic characterization of three marine fungi, including Emericellopsis atlantica sp. nov. with signatures of a generalist lifestyle and marine biomass degradation.</title>
        <authorList>
            <person name="Hagestad O.C."/>
            <person name="Hou L."/>
            <person name="Andersen J.H."/>
            <person name="Hansen E.H."/>
            <person name="Altermark B."/>
            <person name="Li C."/>
            <person name="Kuhnert E."/>
            <person name="Cox R.J."/>
            <person name="Crous P.W."/>
            <person name="Spatafora J.W."/>
            <person name="Lail K."/>
            <person name="Amirebrahimi M."/>
            <person name="Lipzen A."/>
            <person name="Pangilinan J."/>
            <person name="Andreopoulos W."/>
            <person name="Hayes R.D."/>
            <person name="Ng V."/>
            <person name="Grigoriev I.V."/>
            <person name="Jackson S.A."/>
            <person name="Sutton T.D.S."/>
            <person name="Dobson A.D.W."/>
            <person name="Rama T."/>
        </authorList>
    </citation>
    <scope>NUCLEOTIDE SEQUENCE</scope>
    <source>
        <strain evidence="2">TRa018bII</strain>
    </source>
</reference>
<dbReference type="EMBL" id="MU251357">
    <property type="protein sequence ID" value="KAG9239640.1"/>
    <property type="molecule type" value="Genomic_DNA"/>
</dbReference>
<feature type="compositionally biased region" description="Polar residues" evidence="1">
    <location>
        <begin position="204"/>
        <end position="220"/>
    </location>
</feature>
<organism evidence="2 3">
    <name type="scientific">Amylocarpus encephaloides</name>
    <dbReference type="NCBI Taxonomy" id="45428"/>
    <lineage>
        <taxon>Eukaryota</taxon>
        <taxon>Fungi</taxon>
        <taxon>Dikarya</taxon>
        <taxon>Ascomycota</taxon>
        <taxon>Pezizomycotina</taxon>
        <taxon>Leotiomycetes</taxon>
        <taxon>Helotiales</taxon>
        <taxon>Helotiales incertae sedis</taxon>
        <taxon>Amylocarpus</taxon>
    </lineage>
</organism>
<dbReference type="Proteomes" id="UP000824998">
    <property type="component" value="Unassembled WGS sequence"/>
</dbReference>
<protein>
    <submittedName>
        <fullName evidence="2">Uncharacterized protein</fullName>
    </submittedName>
</protein>
<evidence type="ECO:0000256" key="1">
    <source>
        <dbReference type="SAM" id="MobiDB-lite"/>
    </source>
</evidence>
<gene>
    <name evidence="2" type="ORF">BJ875DRAFT_436398</name>
</gene>
<accession>A0A9P8CAL9</accession>
<evidence type="ECO:0000313" key="3">
    <source>
        <dbReference type="Proteomes" id="UP000824998"/>
    </source>
</evidence>
<dbReference type="AlphaFoldDB" id="A0A9P8CAL9"/>
<comment type="caution">
    <text evidence="2">The sequence shown here is derived from an EMBL/GenBank/DDBJ whole genome shotgun (WGS) entry which is preliminary data.</text>
</comment>
<sequence length="267" mass="29879">MALPTIQQLSDHLERREMTKNIRHKGKRGGTPWTKDITLITCILRLRAQPPVPYPRIADFLISKKLATNQQLASQTTSSAHSRDAHTELKEWMMDFLPGMLETAEKEKATGWEMAREWDDGVVGEILQATKLAGEGYRVVEREEMEMQIKWRREGDWRAGSEPLSRPLGRALILLKGALSSRHGAYPALDMPGRASPSSSGPSQVNHGWNTPQLIPTTDRTIGVEEAQKDKGLSTTDKDLPIKRKSKDSTGMMINEAQHGESPTIYS</sequence>
<proteinExistence type="predicted"/>